<dbReference type="PANTHER" id="PTHR43009:SF6">
    <property type="entry name" value="HOMOGENTISATE PHYTYLTRANSFERASE 1, CHLOROPLASTIC"/>
    <property type="match status" value="1"/>
</dbReference>
<dbReference type="STRING" id="4555.K3XX70"/>
<feature type="transmembrane region" description="Helical" evidence="12">
    <location>
        <begin position="115"/>
        <end position="133"/>
    </location>
</feature>
<dbReference type="PANTHER" id="PTHR43009">
    <property type="entry name" value="HOMOGENTISATE SOLANESYLTRANSFERASE, CHLOROPLASTIC"/>
    <property type="match status" value="1"/>
</dbReference>
<dbReference type="Pfam" id="PF01040">
    <property type="entry name" value="UbiA"/>
    <property type="match status" value="1"/>
</dbReference>
<keyword evidence="4" id="KW-0150">Chloroplast</keyword>
<keyword evidence="9 12" id="KW-1133">Transmembrane helix</keyword>
<evidence type="ECO:0000256" key="8">
    <source>
        <dbReference type="ARBA" id="ARBA00022946"/>
    </source>
</evidence>
<keyword evidence="8" id="KW-0809">Transit peptide</keyword>
<dbReference type="GO" id="GO:0010189">
    <property type="term" value="P:vitamin E biosynthetic process"/>
    <property type="evidence" value="ECO:0007669"/>
    <property type="project" value="UniProtKB-UniPathway"/>
</dbReference>
<dbReference type="GO" id="GO:0004659">
    <property type="term" value="F:prenyltransferase activity"/>
    <property type="evidence" value="ECO:0007669"/>
    <property type="project" value="InterPro"/>
</dbReference>
<keyword evidence="14" id="KW-1185">Reference proteome</keyword>
<dbReference type="InParanoid" id="K3XX70"/>
<dbReference type="eggNOG" id="ENOG502R0I3">
    <property type="taxonomic scope" value="Eukaryota"/>
</dbReference>
<dbReference type="NCBIfam" id="NF009525">
    <property type="entry name" value="PRK12887.1"/>
    <property type="match status" value="1"/>
</dbReference>
<evidence type="ECO:0000256" key="5">
    <source>
        <dbReference type="ARBA" id="ARBA00022640"/>
    </source>
</evidence>
<dbReference type="FunFam" id="1.10.357.140:FF:000011">
    <property type="entry name" value="Homogentisate phytyltransferase 1"/>
    <property type="match status" value="1"/>
</dbReference>
<dbReference type="GO" id="GO:0016020">
    <property type="term" value="C:membrane"/>
    <property type="evidence" value="ECO:0007669"/>
    <property type="project" value="UniProtKB-SubCell"/>
</dbReference>
<dbReference type="GO" id="GO:0009507">
    <property type="term" value="C:chloroplast"/>
    <property type="evidence" value="ECO:0007669"/>
    <property type="project" value="UniProtKB-SubCell"/>
</dbReference>
<evidence type="ECO:0000256" key="2">
    <source>
        <dbReference type="ARBA" id="ARBA00004229"/>
    </source>
</evidence>
<evidence type="ECO:0000256" key="6">
    <source>
        <dbReference type="ARBA" id="ARBA00022679"/>
    </source>
</evidence>
<comment type="pathway">
    <text evidence="11">Cofactor biosynthesis; tocopherol biosynthesis.</text>
</comment>
<keyword evidence="5" id="KW-0934">Plastid</keyword>
<dbReference type="OMA" id="FYQFIWK"/>
<dbReference type="EnsemblPlants" id="KQL11115">
    <property type="protein sequence ID" value="KQL11115"/>
    <property type="gene ID" value="SETIT_006528mg"/>
</dbReference>
<evidence type="ECO:0000256" key="4">
    <source>
        <dbReference type="ARBA" id="ARBA00022528"/>
    </source>
</evidence>
<evidence type="ECO:0008006" key="15">
    <source>
        <dbReference type="Google" id="ProtNLM"/>
    </source>
</evidence>
<feature type="transmembrane region" description="Helical" evidence="12">
    <location>
        <begin position="212"/>
        <end position="232"/>
    </location>
</feature>
<evidence type="ECO:0000256" key="9">
    <source>
        <dbReference type="ARBA" id="ARBA00022989"/>
    </source>
</evidence>
<evidence type="ECO:0000256" key="1">
    <source>
        <dbReference type="ARBA" id="ARBA00004141"/>
    </source>
</evidence>
<dbReference type="InterPro" id="IPR000537">
    <property type="entry name" value="UbiA_prenyltransferase"/>
</dbReference>
<feature type="transmembrane region" description="Helical" evidence="12">
    <location>
        <begin position="186"/>
        <end position="206"/>
    </location>
</feature>
<feature type="transmembrane region" description="Helical" evidence="12">
    <location>
        <begin position="272"/>
        <end position="294"/>
    </location>
</feature>
<feature type="transmembrane region" description="Helical" evidence="12">
    <location>
        <begin position="239"/>
        <end position="260"/>
    </location>
</feature>
<evidence type="ECO:0000256" key="12">
    <source>
        <dbReference type="SAM" id="Phobius"/>
    </source>
</evidence>
<dbReference type="Gramene" id="KQL11115">
    <property type="protein sequence ID" value="KQL11115"/>
    <property type="gene ID" value="SETIT_006528mg"/>
</dbReference>
<dbReference type="InterPro" id="IPR044878">
    <property type="entry name" value="UbiA_sf"/>
</dbReference>
<dbReference type="FunCoup" id="K3XX70">
    <property type="interactions" value="266"/>
</dbReference>
<feature type="transmembrane region" description="Helical" evidence="12">
    <location>
        <begin position="320"/>
        <end position="339"/>
    </location>
</feature>
<sequence>MDALRLRPSLLSARPGAARPRDHFLPPFCSIQRNGEARVCFSSQRTQGPSLYQSQKFFDWKSSYCRISRQSISTSINASGQQLQSEPEAHDSASIWKAISSSLDAFYRFSRPHTVIGTALSIVSVSLLAVQSLSDISPLFLTGLLEAVVAALFMNIYIVGLNQLFDIEIDKVNKPTLPLASGEYTPATGVAIVSVFAAMSFGVGWAVGSQPLFWALFISFVLGTAYSINLPYFRWKRFAVVAALCILAVRAVIVQLAFFLHIQTFVFRRPAVFTRPLLFATGFMTFFSVVIALFKDIPDIEGDRIFGIRSFSVRLGQKKVFWICVGLLEMAYSVAILMGATSTSLWSKTATIAGHSILAAILWSCARSVDLTSKAAITSFYMFIWKVSLSPSLSSPPSSLELKLPAVRCRLSCPCLITS</sequence>
<dbReference type="EMBL" id="AGNK02002575">
    <property type="status" value="NOT_ANNOTATED_CDS"/>
    <property type="molecule type" value="Genomic_DNA"/>
</dbReference>
<gene>
    <name evidence="13" type="primary">LOC101759318</name>
</gene>
<comment type="similarity">
    <text evidence="3">Belongs to the UbiA prenyltransferase family.</text>
</comment>
<proteinExistence type="inferred from homology"/>
<keyword evidence="6" id="KW-0808">Transferase</keyword>
<reference evidence="14" key="1">
    <citation type="journal article" date="2012" name="Nat. Biotechnol.">
        <title>Reference genome sequence of the model plant Setaria.</title>
        <authorList>
            <person name="Bennetzen J.L."/>
            <person name="Schmutz J."/>
            <person name="Wang H."/>
            <person name="Percifield R."/>
            <person name="Hawkins J."/>
            <person name="Pontaroli A.C."/>
            <person name="Estep M."/>
            <person name="Feng L."/>
            <person name="Vaughn J.N."/>
            <person name="Grimwood J."/>
            <person name="Jenkins J."/>
            <person name="Barry K."/>
            <person name="Lindquist E."/>
            <person name="Hellsten U."/>
            <person name="Deshpande S."/>
            <person name="Wang X."/>
            <person name="Wu X."/>
            <person name="Mitros T."/>
            <person name="Triplett J."/>
            <person name="Yang X."/>
            <person name="Ye C.Y."/>
            <person name="Mauro-Herrera M."/>
            <person name="Wang L."/>
            <person name="Li P."/>
            <person name="Sharma M."/>
            <person name="Sharma R."/>
            <person name="Ronald P.C."/>
            <person name="Panaud O."/>
            <person name="Kellogg E.A."/>
            <person name="Brutnell T.P."/>
            <person name="Doust A.N."/>
            <person name="Tuskan G.A."/>
            <person name="Rokhsar D."/>
            <person name="Devos K.M."/>
        </authorList>
    </citation>
    <scope>NUCLEOTIDE SEQUENCE [LARGE SCALE GENOMIC DNA]</scope>
    <source>
        <strain evidence="14">cv. Yugu1</strain>
    </source>
</reference>
<evidence type="ECO:0000256" key="11">
    <source>
        <dbReference type="ARBA" id="ARBA00024015"/>
    </source>
</evidence>
<reference evidence="13" key="2">
    <citation type="submission" date="2018-08" db="UniProtKB">
        <authorList>
            <consortium name="EnsemblPlants"/>
        </authorList>
    </citation>
    <scope>IDENTIFICATION</scope>
    <source>
        <strain evidence="13">Yugu1</strain>
    </source>
</reference>
<dbReference type="UniPathway" id="UPA00160"/>
<evidence type="ECO:0000256" key="7">
    <source>
        <dbReference type="ARBA" id="ARBA00022692"/>
    </source>
</evidence>
<comment type="subcellular location">
    <subcellularLocation>
        <location evidence="1">Membrane</location>
        <topology evidence="1">Multi-pass membrane protein</topology>
    </subcellularLocation>
    <subcellularLocation>
        <location evidence="2">Plastid</location>
        <location evidence="2">Chloroplast</location>
    </subcellularLocation>
</comment>
<dbReference type="InterPro" id="IPR044502">
    <property type="entry name" value="AtHST-like"/>
</dbReference>
<keyword evidence="7 12" id="KW-0812">Transmembrane</keyword>
<feature type="transmembrane region" description="Helical" evidence="12">
    <location>
        <begin position="139"/>
        <end position="165"/>
    </location>
</feature>
<dbReference type="Gene3D" id="1.10.357.140">
    <property type="entry name" value="UbiA prenyltransferase"/>
    <property type="match status" value="1"/>
</dbReference>
<evidence type="ECO:0000313" key="13">
    <source>
        <dbReference type="EnsemblPlants" id="KQL11115"/>
    </source>
</evidence>
<evidence type="ECO:0000256" key="3">
    <source>
        <dbReference type="ARBA" id="ARBA00005985"/>
    </source>
</evidence>
<evidence type="ECO:0000313" key="14">
    <source>
        <dbReference type="Proteomes" id="UP000004995"/>
    </source>
</evidence>
<dbReference type="AlphaFoldDB" id="K3XX70"/>
<dbReference type="CDD" id="cd13960">
    <property type="entry name" value="PT_UbiA_HPT1"/>
    <property type="match status" value="1"/>
</dbReference>
<evidence type="ECO:0000256" key="10">
    <source>
        <dbReference type="ARBA" id="ARBA00023136"/>
    </source>
</evidence>
<accession>K3XX70</accession>
<name>K3XX70_SETIT</name>
<protein>
    <recommendedName>
        <fullName evidence="15">Homogentisate phytyltransferase</fullName>
    </recommendedName>
</protein>
<keyword evidence="10 12" id="KW-0472">Membrane</keyword>
<organism evidence="13 14">
    <name type="scientific">Setaria italica</name>
    <name type="common">Foxtail millet</name>
    <name type="synonym">Panicum italicum</name>
    <dbReference type="NCBI Taxonomy" id="4555"/>
    <lineage>
        <taxon>Eukaryota</taxon>
        <taxon>Viridiplantae</taxon>
        <taxon>Streptophyta</taxon>
        <taxon>Embryophyta</taxon>
        <taxon>Tracheophyta</taxon>
        <taxon>Spermatophyta</taxon>
        <taxon>Magnoliopsida</taxon>
        <taxon>Liliopsida</taxon>
        <taxon>Poales</taxon>
        <taxon>Poaceae</taxon>
        <taxon>PACMAD clade</taxon>
        <taxon>Panicoideae</taxon>
        <taxon>Panicodae</taxon>
        <taxon>Paniceae</taxon>
        <taxon>Cenchrinae</taxon>
        <taxon>Setaria</taxon>
    </lineage>
</organism>
<dbReference type="Proteomes" id="UP000004995">
    <property type="component" value="Unassembled WGS sequence"/>
</dbReference>